<feature type="transmembrane region" description="Helical" evidence="1">
    <location>
        <begin position="20"/>
        <end position="40"/>
    </location>
</feature>
<feature type="transmembrane region" description="Helical" evidence="1">
    <location>
        <begin position="114"/>
        <end position="134"/>
    </location>
</feature>
<name>A0A7Y9ZF87_9ACTN</name>
<feature type="transmembrane region" description="Helical" evidence="1">
    <location>
        <begin position="86"/>
        <end position="107"/>
    </location>
</feature>
<evidence type="ECO:0000313" key="3">
    <source>
        <dbReference type="Proteomes" id="UP000562045"/>
    </source>
</evidence>
<dbReference type="AlphaFoldDB" id="A0A7Y9ZF87"/>
<gene>
    <name evidence="2" type="ORF">BJ993_000885</name>
</gene>
<evidence type="ECO:0000313" key="2">
    <source>
        <dbReference type="EMBL" id="NYI43805.1"/>
    </source>
</evidence>
<keyword evidence="1" id="KW-0472">Membrane</keyword>
<evidence type="ECO:0000256" key="1">
    <source>
        <dbReference type="SAM" id="Phobius"/>
    </source>
</evidence>
<reference evidence="2 3" key="1">
    <citation type="submission" date="2020-07" db="EMBL/GenBank/DDBJ databases">
        <title>Sequencing the genomes of 1000 actinobacteria strains.</title>
        <authorList>
            <person name="Klenk H.-P."/>
        </authorList>
    </citation>
    <scope>NUCLEOTIDE SEQUENCE [LARGE SCALE GENOMIC DNA]</scope>
    <source>
        <strain evidence="2 3">DSM 15131</strain>
    </source>
</reference>
<feature type="transmembrane region" description="Helical" evidence="1">
    <location>
        <begin position="47"/>
        <end position="66"/>
    </location>
</feature>
<keyword evidence="1" id="KW-0812">Transmembrane</keyword>
<keyword evidence="1" id="KW-1133">Transmembrane helix</keyword>
<comment type="caution">
    <text evidence="2">The sequence shown here is derived from an EMBL/GenBank/DDBJ whole genome shotgun (WGS) entry which is preliminary data.</text>
</comment>
<accession>A0A7Y9ZF87</accession>
<dbReference type="Proteomes" id="UP000562045">
    <property type="component" value="Unassembled WGS sequence"/>
</dbReference>
<proteinExistence type="predicted"/>
<organism evidence="2 3">
    <name type="scientific">Nocardioides aromaticivorans</name>
    <dbReference type="NCBI Taxonomy" id="200618"/>
    <lineage>
        <taxon>Bacteria</taxon>
        <taxon>Bacillati</taxon>
        <taxon>Actinomycetota</taxon>
        <taxon>Actinomycetes</taxon>
        <taxon>Propionibacteriales</taxon>
        <taxon>Nocardioidaceae</taxon>
        <taxon>Nocardioides</taxon>
    </lineage>
</organism>
<dbReference type="RefSeq" id="WP_179647880.1">
    <property type="nucleotide sequence ID" value="NZ_JACBZM010000001.1"/>
</dbReference>
<protein>
    <submittedName>
        <fullName evidence="2">Uncharacterized protein</fullName>
    </submittedName>
</protein>
<dbReference type="EMBL" id="JACBZM010000001">
    <property type="protein sequence ID" value="NYI43805.1"/>
    <property type="molecule type" value="Genomic_DNA"/>
</dbReference>
<sequence>MSRVARAWAVARAWSLDGALVVSLGLALAALVTSDAYVELPFLRNRLAVLHLMPVLAGMALGFPLVDRMPELALLAPRSPMRLPALRMGCLVLVSLPVSAALVALGWSVGGASTVLGFVGIAAASAALLRLWYWTPMFGVLVAWGYASPDRLSGVAGPEWRTPALLALAVGGSLYVAVEAWRVRRVVRGVGAESEDGRAVDTIRP</sequence>